<dbReference type="Gene3D" id="3.40.470.10">
    <property type="entry name" value="Uracil-DNA glycosylase-like domain"/>
    <property type="match status" value="1"/>
</dbReference>
<comment type="caution">
    <text evidence="1">The sequence shown here is derived from an EMBL/GenBank/DDBJ whole genome shotgun (WGS) entry which is preliminary data.</text>
</comment>
<dbReference type="EMBL" id="JAKZGS010000027">
    <property type="protein sequence ID" value="MCH7400070.1"/>
    <property type="molecule type" value="Genomic_DNA"/>
</dbReference>
<reference evidence="1" key="1">
    <citation type="submission" date="2022-03" db="EMBL/GenBank/DDBJ databases">
        <title>De novo assembled genomes of Belliella spp. (Cyclobacteriaceae) strains.</title>
        <authorList>
            <person name="Szabo A."/>
            <person name="Korponai K."/>
            <person name="Felfoldi T."/>
        </authorList>
    </citation>
    <scope>NUCLEOTIDE SEQUENCE</scope>
    <source>
        <strain evidence="1">DSM 107340</strain>
    </source>
</reference>
<protein>
    <recommendedName>
        <fullName evidence="3">G/U mismatch-specific uracil-DNA glycosylase</fullName>
    </recommendedName>
</protein>
<proteinExistence type="predicted"/>
<evidence type="ECO:0008006" key="3">
    <source>
        <dbReference type="Google" id="ProtNLM"/>
    </source>
</evidence>
<dbReference type="InterPro" id="IPR036895">
    <property type="entry name" value="Uracil-DNA_glycosylase-like_sf"/>
</dbReference>
<gene>
    <name evidence="1" type="ORF">MM236_18895</name>
</gene>
<evidence type="ECO:0000313" key="1">
    <source>
        <dbReference type="EMBL" id="MCH7400070.1"/>
    </source>
</evidence>
<keyword evidence="2" id="KW-1185">Reference proteome</keyword>
<dbReference type="Proteomes" id="UP001165488">
    <property type="component" value="Unassembled WGS sequence"/>
</dbReference>
<accession>A0ABS9UTX0</accession>
<dbReference type="RefSeq" id="WP_241276563.1">
    <property type="nucleotide sequence ID" value="NZ_JAKZGS010000027.1"/>
</dbReference>
<name>A0ABS9UTX0_9BACT</name>
<sequence>MACHHKFKEYLTLDKLDFEPNTLIVGTFNPDIEGNAAEWFYGRAENNFWDVLPRLYGAESMRHANPIEWKAFCSSNKIAITDLIQRIDDADLNNKTHLAKLKTYSDKSIATSFQDHSYVDLVKLLKNRPTIKHIYLTRGIGETFWRRAWRPVQNYARENNLLVQNLITPSGYAFYQQGRYNKLNSMNPLSLEDFIYRDWRSKWHF</sequence>
<evidence type="ECO:0000313" key="2">
    <source>
        <dbReference type="Proteomes" id="UP001165488"/>
    </source>
</evidence>
<organism evidence="1 2">
    <name type="scientific">Belliella calami</name>
    <dbReference type="NCBI Taxonomy" id="2923436"/>
    <lineage>
        <taxon>Bacteria</taxon>
        <taxon>Pseudomonadati</taxon>
        <taxon>Bacteroidota</taxon>
        <taxon>Cytophagia</taxon>
        <taxon>Cytophagales</taxon>
        <taxon>Cyclobacteriaceae</taxon>
        <taxon>Belliella</taxon>
    </lineage>
</organism>